<accession>A0A3N5CPY0</accession>
<dbReference type="OrthoDB" id="264813at2"/>
<proteinExistence type="predicted"/>
<organism evidence="1 2">
    <name type="scientific">Aurantiacibacter spongiae</name>
    <dbReference type="NCBI Taxonomy" id="2488860"/>
    <lineage>
        <taxon>Bacteria</taxon>
        <taxon>Pseudomonadati</taxon>
        <taxon>Pseudomonadota</taxon>
        <taxon>Alphaproteobacteria</taxon>
        <taxon>Sphingomonadales</taxon>
        <taxon>Erythrobacteraceae</taxon>
        <taxon>Aurantiacibacter</taxon>
    </lineage>
</organism>
<reference evidence="1 2" key="1">
    <citation type="submission" date="2018-11" db="EMBL/GenBank/DDBJ databases">
        <title>Erythrobacter spongiae sp. nov., isolated from a marine sponge.</title>
        <authorList>
            <person name="Zhuang L."/>
            <person name="Luo L."/>
        </authorList>
    </citation>
    <scope>NUCLEOTIDE SEQUENCE [LARGE SCALE GENOMIC DNA]</scope>
    <source>
        <strain evidence="1 2">HN-E23</strain>
    </source>
</reference>
<dbReference type="InterPro" id="IPR053143">
    <property type="entry name" value="Arylsulfate_ST"/>
</dbReference>
<dbReference type="RefSeq" id="WP_123879150.1">
    <property type="nucleotide sequence ID" value="NZ_RPFZ01000001.1"/>
</dbReference>
<protein>
    <submittedName>
        <fullName evidence="1">Uncharacterized protein</fullName>
    </submittedName>
</protein>
<name>A0A3N5CPY0_9SPHN</name>
<dbReference type="Proteomes" id="UP000275232">
    <property type="component" value="Unassembled WGS sequence"/>
</dbReference>
<comment type="caution">
    <text evidence="1">The sequence shown here is derived from an EMBL/GenBank/DDBJ whole genome shotgun (WGS) entry which is preliminary data.</text>
</comment>
<dbReference type="PANTHER" id="PTHR35340">
    <property type="entry name" value="PQQ ENZYME REPEAT PROTEIN-RELATED"/>
    <property type="match status" value="1"/>
</dbReference>
<dbReference type="SUPFAM" id="SSF63829">
    <property type="entry name" value="Calcium-dependent phosphotriesterase"/>
    <property type="match status" value="1"/>
</dbReference>
<dbReference type="Pfam" id="PF14269">
    <property type="entry name" value="Arylsulfotran_2"/>
    <property type="match status" value="1"/>
</dbReference>
<sequence>MTPVNDGTFWIPGQFTPDETPAGWVPQGTTPRTLNDKIETDYYYHDAVVLMDGNGRTLKKLSVLKAIVDAGLEGALYQSMVETTSDATHLNDIGIVTAPLAARIEGVKPGDILVSLRAMNMLAILDKDTGALEWHKQGPWLRQHDPDIMPDGTIEIFNNRNPLIGWQHPGSQILRYDPATENTAVVFPKGRADAFETDTMGVHQTMANGNRLITETRAGRIFEVTPSGEVVWDYRLPYDEDYAAMFTFGMHVPDDYFDKGIPRCSS</sequence>
<dbReference type="PANTHER" id="PTHR35340:SF5">
    <property type="entry name" value="ASST-DOMAIN-CONTAINING PROTEIN"/>
    <property type="match status" value="1"/>
</dbReference>
<evidence type="ECO:0000313" key="1">
    <source>
        <dbReference type="EMBL" id="RPF71064.1"/>
    </source>
</evidence>
<keyword evidence="2" id="KW-1185">Reference proteome</keyword>
<evidence type="ECO:0000313" key="2">
    <source>
        <dbReference type="Proteomes" id="UP000275232"/>
    </source>
</evidence>
<gene>
    <name evidence="1" type="ORF">EG799_05130</name>
</gene>
<dbReference type="InterPro" id="IPR039535">
    <property type="entry name" value="ASST-like"/>
</dbReference>
<dbReference type="EMBL" id="RPFZ01000001">
    <property type="protein sequence ID" value="RPF71064.1"/>
    <property type="molecule type" value="Genomic_DNA"/>
</dbReference>
<dbReference type="AlphaFoldDB" id="A0A3N5CPY0"/>